<keyword evidence="1" id="KW-0812">Transmembrane</keyword>
<evidence type="ECO:0000256" key="1">
    <source>
        <dbReference type="SAM" id="Phobius"/>
    </source>
</evidence>
<keyword evidence="3" id="KW-1185">Reference proteome</keyword>
<proteinExistence type="predicted"/>
<gene>
    <name evidence="2" type="ORF">N825_34710</name>
</gene>
<dbReference type="AlphaFoldDB" id="W9H3N9"/>
<organism evidence="2 3">
    <name type="scientific">Skermanella stibiiresistens SB22</name>
    <dbReference type="NCBI Taxonomy" id="1385369"/>
    <lineage>
        <taxon>Bacteria</taxon>
        <taxon>Pseudomonadati</taxon>
        <taxon>Pseudomonadota</taxon>
        <taxon>Alphaproteobacteria</taxon>
        <taxon>Rhodospirillales</taxon>
        <taxon>Azospirillaceae</taxon>
        <taxon>Skermanella</taxon>
    </lineage>
</organism>
<sequence length="44" mass="4659">MIAFPDLLVAMWWSLGTCAVALLGTSGAGCLLHCNMRMIASGFK</sequence>
<keyword evidence="1" id="KW-0472">Membrane</keyword>
<keyword evidence="1" id="KW-1133">Transmembrane helix</keyword>
<dbReference type="Proteomes" id="UP000019486">
    <property type="component" value="Unassembled WGS sequence"/>
</dbReference>
<protein>
    <submittedName>
        <fullName evidence="2">Uncharacterized protein</fullName>
    </submittedName>
</protein>
<name>W9H3N9_9PROT</name>
<dbReference type="STRING" id="1385369.N825_34710"/>
<feature type="transmembrane region" description="Helical" evidence="1">
    <location>
        <begin position="12"/>
        <end position="34"/>
    </location>
</feature>
<evidence type="ECO:0000313" key="3">
    <source>
        <dbReference type="Proteomes" id="UP000019486"/>
    </source>
</evidence>
<reference evidence="2 3" key="1">
    <citation type="submission" date="2013-08" db="EMBL/GenBank/DDBJ databases">
        <title>The genome sequence of Skermanella stibiiresistens.</title>
        <authorList>
            <person name="Zhu W."/>
            <person name="Wang G."/>
        </authorList>
    </citation>
    <scope>NUCLEOTIDE SEQUENCE [LARGE SCALE GENOMIC DNA]</scope>
    <source>
        <strain evidence="2 3">SB22</strain>
    </source>
</reference>
<evidence type="ECO:0000313" key="2">
    <source>
        <dbReference type="EMBL" id="EWY40644.1"/>
    </source>
</evidence>
<comment type="caution">
    <text evidence="2">The sequence shown here is derived from an EMBL/GenBank/DDBJ whole genome shotgun (WGS) entry which is preliminary data.</text>
</comment>
<dbReference type="EMBL" id="AVFL01000007">
    <property type="protein sequence ID" value="EWY40644.1"/>
    <property type="molecule type" value="Genomic_DNA"/>
</dbReference>
<accession>W9H3N9</accession>